<evidence type="ECO:0000259" key="3">
    <source>
        <dbReference type="Pfam" id="PF03033"/>
    </source>
</evidence>
<dbReference type="Proteomes" id="UP000216312">
    <property type="component" value="Unassembled WGS sequence"/>
</dbReference>
<dbReference type="GO" id="GO:1901137">
    <property type="term" value="P:carbohydrate derivative biosynthetic process"/>
    <property type="evidence" value="ECO:0007669"/>
    <property type="project" value="UniProtKB-ARBA"/>
</dbReference>
<dbReference type="InterPro" id="IPR004276">
    <property type="entry name" value="GlycoTrans_28_N"/>
</dbReference>
<dbReference type="PANTHER" id="PTHR21015">
    <property type="entry name" value="UDP-N-ACETYLGLUCOSAMINE--N-ACETYLMURAMYL-(PENTAPEPTIDE) PYROPHOSPHORYL-UNDECAPRENOL N-ACETYLGLUCOSAMINE TRANSFERASE 1"/>
    <property type="match status" value="1"/>
</dbReference>
<dbReference type="SUPFAM" id="SSF53756">
    <property type="entry name" value="UDP-Glycosyltransferase/glycogen phosphorylase"/>
    <property type="match status" value="1"/>
</dbReference>
<dbReference type="Pfam" id="PF03033">
    <property type="entry name" value="Glyco_transf_28"/>
    <property type="match status" value="1"/>
</dbReference>
<proteinExistence type="predicted"/>
<dbReference type="Gene3D" id="3.40.50.2000">
    <property type="entry name" value="Glycogen Phosphorylase B"/>
    <property type="match status" value="2"/>
</dbReference>
<dbReference type="Pfam" id="PF04101">
    <property type="entry name" value="Glyco_tran_28_C"/>
    <property type="match status" value="1"/>
</dbReference>
<protein>
    <recommendedName>
        <fullName evidence="7">Undecaprenyl-PP-MurNAc-pentapeptide-UDPGlcNAc GlcNAc transferase</fullName>
    </recommendedName>
</protein>
<dbReference type="GO" id="GO:0005975">
    <property type="term" value="P:carbohydrate metabolic process"/>
    <property type="evidence" value="ECO:0007669"/>
    <property type="project" value="InterPro"/>
</dbReference>
<dbReference type="EMBL" id="NMUJ01000027">
    <property type="protein sequence ID" value="OYV03020.1"/>
    <property type="molecule type" value="Genomic_DNA"/>
</dbReference>
<keyword evidence="1" id="KW-0328">Glycosyltransferase</keyword>
<accession>A0A257LUB4</accession>
<dbReference type="AlphaFoldDB" id="A0A257LUB4"/>
<evidence type="ECO:0000256" key="2">
    <source>
        <dbReference type="ARBA" id="ARBA00022679"/>
    </source>
</evidence>
<dbReference type="PANTHER" id="PTHR21015:SF22">
    <property type="entry name" value="GLYCOSYLTRANSFERASE"/>
    <property type="match status" value="1"/>
</dbReference>
<reference evidence="6" key="1">
    <citation type="submission" date="2017-07" db="EMBL/GenBank/DDBJ databases">
        <title>Novel pathways for hydrocarbon cycling and metabolic interdependencies in hydrothermal sediment communities.</title>
        <authorList>
            <person name="Dombrowski N."/>
            <person name="Seitz K."/>
            <person name="Teske A."/>
            <person name="Baker B."/>
        </authorList>
    </citation>
    <scope>NUCLEOTIDE SEQUENCE [LARGE SCALE GENOMIC DNA]</scope>
</reference>
<keyword evidence="2" id="KW-0808">Transferase</keyword>
<evidence type="ECO:0000313" key="6">
    <source>
        <dbReference type="Proteomes" id="UP000216312"/>
    </source>
</evidence>
<feature type="domain" description="Glycosyltransferase family 28 N-terminal" evidence="3">
    <location>
        <begin position="3"/>
        <end position="136"/>
    </location>
</feature>
<gene>
    <name evidence="5" type="ORF">CGW93_02715</name>
</gene>
<name>A0A257LUB4_UNCW3</name>
<comment type="caution">
    <text evidence="5">The sequence shown here is derived from an EMBL/GenBank/DDBJ whole genome shotgun (WGS) entry which is preliminary data.</text>
</comment>
<evidence type="ECO:0000259" key="4">
    <source>
        <dbReference type="Pfam" id="PF04101"/>
    </source>
</evidence>
<feature type="non-terminal residue" evidence="5">
    <location>
        <position position="316"/>
    </location>
</feature>
<evidence type="ECO:0000313" key="5">
    <source>
        <dbReference type="EMBL" id="OYV03020.1"/>
    </source>
</evidence>
<feature type="domain" description="Glycosyl transferase family 28 C-terminal" evidence="4">
    <location>
        <begin position="174"/>
        <end position="311"/>
    </location>
</feature>
<sequence length="316" mass="35099">MKVVIATGGTGGHIFLGKTIGDMLKSKGVEVVYITTSKGLGTQLLSTERTYVYRFYGITCIRDVVKALSVFVPTFIHILRIYKVEYPSLVIGTGSYPSFVPILVAVTLSIPTVMYEVDTVPGRVTKLLCRYIDKMLLAFPEARDRLGVGEVIGIPLRRSILKLHRNCKLTDKPHILVMGGSQGAKRLTQLGIKLAQSLPEYDFTIITGTRIWDKVSDVRLPNLQLIPFTTDMASIYSNTQLVIARAGALSLAEFSYLGIPAILIPFPYATQDHQYYNALHFNEGAIILRESEATVDKLMDAIRYLLADVSTYQQKC</sequence>
<dbReference type="InterPro" id="IPR007235">
    <property type="entry name" value="Glyco_trans_28_C"/>
</dbReference>
<evidence type="ECO:0008006" key="7">
    <source>
        <dbReference type="Google" id="ProtNLM"/>
    </source>
</evidence>
<dbReference type="CDD" id="cd03785">
    <property type="entry name" value="GT28_MurG"/>
    <property type="match status" value="1"/>
</dbReference>
<dbReference type="GO" id="GO:0016758">
    <property type="term" value="F:hexosyltransferase activity"/>
    <property type="evidence" value="ECO:0007669"/>
    <property type="project" value="InterPro"/>
</dbReference>
<evidence type="ECO:0000256" key="1">
    <source>
        <dbReference type="ARBA" id="ARBA00022676"/>
    </source>
</evidence>
<organism evidence="5 6">
    <name type="scientific">candidate division WOR-3 bacterium 4484_18</name>
    <dbReference type="NCBI Taxonomy" id="2020626"/>
    <lineage>
        <taxon>Bacteria</taxon>
        <taxon>Bacteria division WOR-3</taxon>
    </lineage>
</organism>